<sequence length="174" mass="18654">MLGITPFGMVHTVISLVAVAAGVAALVRYGEIGSRTFSGRVYLVMTVLTCLTGFFIFRHGGFGKPHALGILTLMVLAIAWCAEHWNWFGRASAYVSVVGYSLTLFFHMIPAITETATRVPVGQPWASGPEAPVVQTGVAIAFLVFLMGAVLQVRRIILARRRAGSAGPVRPAVR</sequence>
<gene>
    <name evidence="2" type="ORF">IU514_09790</name>
</gene>
<evidence type="ECO:0008006" key="4">
    <source>
        <dbReference type="Google" id="ProtNLM"/>
    </source>
</evidence>
<evidence type="ECO:0000313" key="3">
    <source>
        <dbReference type="Proteomes" id="UP001429984"/>
    </source>
</evidence>
<feature type="transmembrane region" description="Helical" evidence="1">
    <location>
        <begin position="133"/>
        <end position="153"/>
    </location>
</feature>
<evidence type="ECO:0000313" key="2">
    <source>
        <dbReference type="EMBL" id="MBF6024321.1"/>
    </source>
</evidence>
<accession>A0ABS0B9G7</accession>
<dbReference type="Proteomes" id="UP001429984">
    <property type="component" value="Unassembled WGS sequence"/>
</dbReference>
<evidence type="ECO:0000256" key="1">
    <source>
        <dbReference type="SAM" id="Phobius"/>
    </source>
</evidence>
<keyword evidence="3" id="KW-1185">Reference proteome</keyword>
<reference evidence="2 3" key="1">
    <citation type="submission" date="2020-11" db="EMBL/GenBank/DDBJ databases">
        <title>Draft Genome Sequence and Secondary Metabolite Biosynthetic Potential of the Lysobacter niastensis Type strain DSM 18481.</title>
        <authorList>
            <person name="Turrini P."/>
            <person name="Artuso I."/>
            <person name="Tescari M."/>
            <person name="Lugli G.A."/>
            <person name="Frangipani E."/>
            <person name="Ventura M."/>
            <person name="Visca P."/>
        </authorList>
    </citation>
    <scope>NUCLEOTIDE SEQUENCE [LARGE SCALE GENOMIC DNA]</scope>
    <source>
        <strain evidence="2 3">DSM 18481</strain>
    </source>
</reference>
<protein>
    <recommendedName>
        <fullName evidence="4">DUF2306 domain-containing protein</fullName>
    </recommendedName>
</protein>
<keyword evidence="1" id="KW-0812">Transmembrane</keyword>
<feature type="transmembrane region" description="Helical" evidence="1">
    <location>
        <begin position="6"/>
        <end position="29"/>
    </location>
</feature>
<comment type="caution">
    <text evidence="2">The sequence shown here is derived from an EMBL/GenBank/DDBJ whole genome shotgun (WGS) entry which is preliminary data.</text>
</comment>
<feature type="transmembrane region" description="Helical" evidence="1">
    <location>
        <begin position="66"/>
        <end position="82"/>
    </location>
</feature>
<keyword evidence="1" id="KW-1133">Transmembrane helix</keyword>
<dbReference type="EMBL" id="JADLZT010000005">
    <property type="protein sequence ID" value="MBF6024321.1"/>
    <property type="molecule type" value="Genomic_DNA"/>
</dbReference>
<feature type="transmembrane region" description="Helical" evidence="1">
    <location>
        <begin position="94"/>
        <end position="113"/>
    </location>
</feature>
<dbReference type="RefSeq" id="WP_194930932.1">
    <property type="nucleotide sequence ID" value="NZ_JADLZT010000005.1"/>
</dbReference>
<name>A0ABS0B9G7_9GAMM</name>
<proteinExistence type="predicted"/>
<feature type="transmembrane region" description="Helical" evidence="1">
    <location>
        <begin position="41"/>
        <end position="60"/>
    </location>
</feature>
<organism evidence="2 3">
    <name type="scientific">Lysobacter niastensis</name>
    <dbReference type="NCBI Taxonomy" id="380629"/>
    <lineage>
        <taxon>Bacteria</taxon>
        <taxon>Pseudomonadati</taxon>
        <taxon>Pseudomonadota</taxon>
        <taxon>Gammaproteobacteria</taxon>
        <taxon>Lysobacterales</taxon>
        <taxon>Lysobacteraceae</taxon>
        <taxon>Lysobacter</taxon>
    </lineage>
</organism>
<keyword evidence="1" id="KW-0472">Membrane</keyword>